<name>A0A1X1Z5S5_9MYCO</name>
<dbReference type="EMBL" id="LQPJ01000136">
    <property type="protein sequence ID" value="ORW18654.1"/>
    <property type="molecule type" value="Genomic_DNA"/>
</dbReference>
<keyword evidence="3" id="KW-0285">Flavoprotein</keyword>
<keyword evidence="4" id="KW-0274">FAD</keyword>
<organism evidence="7 8">
    <name type="scientific">Mycobacterium palustre</name>
    <dbReference type="NCBI Taxonomy" id="153971"/>
    <lineage>
        <taxon>Bacteria</taxon>
        <taxon>Bacillati</taxon>
        <taxon>Actinomycetota</taxon>
        <taxon>Actinomycetes</taxon>
        <taxon>Mycobacteriales</taxon>
        <taxon>Mycobacteriaceae</taxon>
        <taxon>Mycobacterium</taxon>
        <taxon>Mycobacterium simiae complex</taxon>
    </lineage>
</organism>
<evidence type="ECO:0000256" key="2">
    <source>
        <dbReference type="ARBA" id="ARBA00010139"/>
    </source>
</evidence>
<evidence type="ECO:0000256" key="6">
    <source>
        <dbReference type="ARBA" id="ARBA00023002"/>
    </source>
</evidence>
<proteinExistence type="inferred from homology"/>
<dbReference type="Proteomes" id="UP000193529">
    <property type="component" value="Unassembled WGS sequence"/>
</dbReference>
<evidence type="ECO:0000313" key="8">
    <source>
        <dbReference type="Proteomes" id="UP000193529"/>
    </source>
</evidence>
<keyword evidence="8" id="KW-1185">Reference proteome</keyword>
<dbReference type="GO" id="GO:0004499">
    <property type="term" value="F:N,N-dimethylaniline monooxygenase activity"/>
    <property type="evidence" value="ECO:0007669"/>
    <property type="project" value="InterPro"/>
</dbReference>
<reference evidence="7 8" key="1">
    <citation type="submission" date="2016-01" db="EMBL/GenBank/DDBJ databases">
        <title>The new phylogeny of the genus Mycobacterium.</title>
        <authorList>
            <person name="Tarcisio F."/>
            <person name="Conor M."/>
            <person name="Antonella G."/>
            <person name="Elisabetta G."/>
            <person name="Giulia F.S."/>
            <person name="Sara T."/>
            <person name="Anna F."/>
            <person name="Clotilde B."/>
            <person name="Roberto B."/>
            <person name="Veronica D.S."/>
            <person name="Fabio R."/>
            <person name="Monica P."/>
            <person name="Olivier J."/>
            <person name="Enrico T."/>
            <person name="Nicola S."/>
        </authorList>
    </citation>
    <scope>NUCLEOTIDE SEQUENCE [LARGE SCALE GENOMIC DNA]</scope>
    <source>
        <strain evidence="7 8">DSM 44572</strain>
    </source>
</reference>
<dbReference type="InterPro" id="IPR036188">
    <property type="entry name" value="FAD/NAD-bd_sf"/>
</dbReference>
<sequence length="497" mass="54289">MTRRVAVIGAGPSGLVGARWLAAQGFEPTIFEQGTSLGGQWAALDGSSGIWPSMHTNSSRTMTAFSDLEHDGGSVYPSNRDILDYLHRYADKFALRPRIRLRTRVDLISADQHGWRVSHADGEDHFERVVVASGRFNEPVIPDIEGLDTFCGSGGALPTFRYRDGIAYRGKRVLVAGCAISALEIASELAQLGAARVVVTQRRQRYVVPKFVAGVPTDQMLYTRYGVLAEERLPPEDIDRQWRQTVLGAAGRPEQYGAPSADPSVAAAGVTLSQHYLPLVAEGRIAVRPWISSVSGATVTFADNRAEQFDAIFFGTGFKLRLPFLSAEIRAILDADAVHMDAYRYTFHPDLPGLAFMGMWDQAGGYFVPLELQARWIAYTWGGAIPAPTEAEQRRAIASYRARRGAPQKSRLNLVALAFARAAGVEPTLDSWPHLRRALLFGPLTPSCFRLEGPDALPDAADRFAREAAAFGAVTSNDMTEREQNDWALVVSGKAIG</sequence>
<gene>
    <name evidence="7" type="ORF">AWC19_17790</name>
</gene>
<dbReference type="GO" id="GO:0050660">
    <property type="term" value="F:flavin adenine dinucleotide binding"/>
    <property type="evidence" value="ECO:0007669"/>
    <property type="project" value="InterPro"/>
</dbReference>
<dbReference type="PANTHER" id="PTHR23023">
    <property type="entry name" value="DIMETHYLANILINE MONOOXYGENASE"/>
    <property type="match status" value="1"/>
</dbReference>
<comment type="similarity">
    <text evidence="2">Belongs to the FAD-binding monooxygenase family.</text>
</comment>
<keyword evidence="5" id="KW-0521">NADP</keyword>
<comment type="caution">
    <text evidence="7">The sequence shown here is derived from an EMBL/GenBank/DDBJ whole genome shotgun (WGS) entry which is preliminary data.</text>
</comment>
<evidence type="ECO:0000256" key="1">
    <source>
        <dbReference type="ARBA" id="ARBA00009183"/>
    </source>
</evidence>
<dbReference type="InterPro" id="IPR050346">
    <property type="entry name" value="FMO-like"/>
</dbReference>
<dbReference type="PRINTS" id="PR00370">
    <property type="entry name" value="FMOXYGENASE"/>
</dbReference>
<evidence type="ECO:0000256" key="5">
    <source>
        <dbReference type="ARBA" id="ARBA00022857"/>
    </source>
</evidence>
<evidence type="ECO:0000256" key="3">
    <source>
        <dbReference type="ARBA" id="ARBA00022630"/>
    </source>
</evidence>
<dbReference type="AlphaFoldDB" id="A0A1X1Z5S5"/>
<evidence type="ECO:0000313" key="7">
    <source>
        <dbReference type="EMBL" id="ORW18654.1"/>
    </source>
</evidence>
<dbReference type="OrthoDB" id="5168853at2"/>
<dbReference type="Gene3D" id="3.50.50.60">
    <property type="entry name" value="FAD/NAD(P)-binding domain"/>
    <property type="match status" value="1"/>
</dbReference>
<accession>A0A1X1Z5S5</accession>
<dbReference type="InterPro" id="IPR020946">
    <property type="entry name" value="Flavin_mOase-like"/>
</dbReference>
<dbReference type="Pfam" id="PF00743">
    <property type="entry name" value="FMO-like"/>
    <property type="match status" value="1"/>
</dbReference>
<keyword evidence="7" id="KW-0503">Monooxygenase</keyword>
<comment type="similarity">
    <text evidence="1">Belongs to the FMO family.</text>
</comment>
<dbReference type="RefSeq" id="WP_085080451.1">
    <property type="nucleotide sequence ID" value="NZ_LQPJ01000136.1"/>
</dbReference>
<evidence type="ECO:0000256" key="4">
    <source>
        <dbReference type="ARBA" id="ARBA00022827"/>
    </source>
</evidence>
<dbReference type="STRING" id="153971.AWC19_17790"/>
<protein>
    <submittedName>
        <fullName evidence="7">Dimethylaniline monooxygenase</fullName>
    </submittedName>
</protein>
<dbReference type="InterPro" id="IPR000960">
    <property type="entry name" value="Flavin_mOase"/>
</dbReference>
<dbReference type="PIRSF" id="PIRSF000332">
    <property type="entry name" value="FMO"/>
    <property type="match status" value="1"/>
</dbReference>
<keyword evidence="6" id="KW-0560">Oxidoreductase</keyword>
<dbReference type="GO" id="GO:0050661">
    <property type="term" value="F:NADP binding"/>
    <property type="evidence" value="ECO:0007669"/>
    <property type="project" value="InterPro"/>
</dbReference>
<dbReference type="SUPFAM" id="SSF51905">
    <property type="entry name" value="FAD/NAD(P)-binding domain"/>
    <property type="match status" value="2"/>
</dbReference>